<dbReference type="GO" id="GO:0009903">
    <property type="term" value="P:chloroplast avoidance movement"/>
    <property type="evidence" value="ECO:0007669"/>
    <property type="project" value="TreeGrafter"/>
</dbReference>
<evidence type="ECO:0000313" key="5">
    <source>
        <dbReference type="EMBL" id="KAF3444308.1"/>
    </source>
</evidence>
<evidence type="ECO:0000256" key="4">
    <source>
        <dbReference type="SAM" id="MobiDB-lite"/>
    </source>
</evidence>
<evidence type="ECO:0000256" key="3">
    <source>
        <dbReference type="SAM" id="Coils"/>
    </source>
</evidence>
<evidence type="ECO:0000313" key="6">
    <source>
        <dbReference type="Proteomes" id="UP000796880"/>
    </source>
</evidence>
<dbReference type="Pfam" id="PF05701">
    <property type="entry name" value="WEMBL"/>
    <property type="match status" value="1"/>
</dbReference>
<comment type="caution">
    <text evidence="5">The sequence shown here is derived from an EMBL/GenBank/DDBJ whole genome shotgun (WGS) entry which is preliminary data.</text>
</comment>
<name>A0A8K0MG02_9ROSA</name>
<dbReference type="AlphaFoldDB" id="A0A8K0MG02"/>
<dbReference type="GO" id="GO:0009904">
    <property type="term" value="P:chloroplast accumulation movement"/>
    <property type="evidence" value="ECO:0007669"/>
    <property type="project" value="TreeGrafter"/>
</dbReference>
<keyword evidence="2 3" id="KW-0175">Coiled coil</keyword>
<evidence type="ECO:0000256" key="1">
    <source>
        <dbReference type="ARBA" id="ARBA00005485"/>
    </source>
</evidence>
<feature type="region of interest" description="Disordered" evidence="4">
    <location>
        <begin position="243"/>
        <end position="314"/>
    </location>
</feature>
<keyword evidence="6" id="KW-1185">Reference proteome</keyword>
<accession>A0A8K0MG02</accession>
<reference evidence="5" key="1">
    <citation type="submission" date="2020-03" db="EMBL/GenBank/DDBJ databases">
        <title>A high-quality chromosome-level genome assembly of a woody plant with both climbing and erect habits, Rhamnella rubrinervis.</title>
        <authorList>
            <person name="Lu Z."/>
            <person name="Yang Y."/>
            <person name="Zhu X."/>
            <person name="Sun Y."/>
        </authorList>
    </citation>
    <scope>NUCLEOTIDE SEQUENCE</scope>
    <source>
        <strain evidence="5">BYM</strain>
        <tissue evidence="5">Leaf</tissue>
    </source>
</reference>
<sequence>MDANFPRQEDLERELEAAEKELALVKEEGFQYLTSMDIIRNELKHVMAETSKLKKIEEKPDSTVENLNSKLLQAKAKLEVVSLTAEKAKSVKTNLSLTLEYLKAEAENAKKEKALLVKESVSMEAEIQNAEFETRYIEGQLQAAMEELEVVKSSEALAMGYLTENTMKTRAYEPQNSSSITISKFEYDYLKGCSTGAEEIANKKVAASQAWIEAIKATEDILIKIDLAQREIREKRLEEEKEAYRTKRSSSGKRMVIDGDQVQSRRQKWGKNATTLPRKPKKRNENLTPTTWKGNGNDNLTPSNKLSLAYENQA</sequence>
<dbReference type="Proteomes" id="UP000796880">
    <property type="component" value="Unassembled WGS sequence"/>
</dbReference>
<evidence type="ECO:0000256" key="2">
    <source>
        <dbReference type="ARBA" id="ARBA00023054"/>
    </source>
</evidence>
<dbReference type="InterPro" id="IPR008545">
    <property type="entry name" value="Web"/>
</dbReference>
<organism evidence="5 6">
    <name type="scientific">Rhamnella rubrinervis</name>
    <dbReference type="NCBI Taxonomy" id="2594499"/>
    <lineage>
        <taxon>Eukaryota</taxon>
        <taxon>Viridiplantae</taxon>
        <taxon>Streptophyta</taxon>
        <taxon>Embryophyta</taxon>
        <taxon>Tracheophyta</taxon>
        <taxon>Spermatophyta</taxon>
        <taxon>Magnoliopsida</taxon>
        <taxon>eudicotyledons</taxon>
        <taxon>Gunneridae</taxon>
        <taxon>Pentapetalae</taxon>
        <taxon>rosids</taxon>
        <taxon>fabids</taxon>
        <taxon>Rosales</taxon>
        <taxon>Rhamnaceae</taxon>
        <taxon>rhamnoid group</taxon>
        <taxon>Rhamneae</taxon>
        <taxon>Rhamnella</taxon>
    </lineage>
</organism>
<dbReference type="PANTHER" id="PTHR32054">
    <property type="entry name" value="HEAVY CHAIN, PUTATIVE, EXPRESSED-RELATED-RELATED"/>
    <property type="match status" value="1"/>
</dbReference>
<proteinExistence type="inferred from homology"/>
<dbReference type="OrthoDB" id="685331at2759"/>
<dbReference type="PANTHER" id="PTHR32054:SF2">
    <property type="entry name" value="PROTEIN PLASTID MOVEMENT IMPAIRED 2"/>
    <property type="match status" value="1"/>
</dbReference>
<protein>
    <submittedName>
        <fullName evidence="5">Uncharacterized protein</fullName>
    </submittedName>
</protein>
<feature type="compositionally biased region" description="Polar residues" evidence="4">
    <location>
        <begin position="286"/>
        <end position="314"/>
    </location>
</feature>
<gene>
    <name evidence="5" type="ORF">FNV43_RR13998</name>
</gene>
<feature type="coiled-coil region" evidence="3">
    <location>
        <begin position="92"/>
        <end position="126"/>
    </location>
</feature>
<dbReference type="GO" id="GO:0005829">
    <property type="term" value="C:cytosol"/>
    <property type="evidence" value="ECO:0007669"/>
    <property type="project" value="TreeGrafter"/>
</dbReference>
<comment type="similarity">
    <text evidence="1">Belongs to the WEB family.</text>
</comment>
<dbReference type="EMBL" id="VOIH02000006">
    <property type="protein sequence ID" value="KAF3444308.1"/>
    <property type="molecule type" value="Genomic_DNA"/>
</dbReference>